<gene>
    <name evidence="1" type="ORF">BBK82_16340</name>
</gene>
<sequence length="86" mass="9113">MGFNATCTPGQDAGAAMIRVTPDVPALAIYLDPVNIAIQLPPFPGGSDVLMRFCRELSREAAKLADHLGNQEGRHALAEEAPDVRG</sequence>
<dbReference type="KEGG" id="led:BBK82_16340"/>
<dbReference type="Proteomes" id="UP000093053">
    <property type="component" value="Chromosome"/>
</dbReference>
<dbReference type="EMBL" id="CP016793">
    <property type="protein sequence ID" value="ANZ37394.1"/>
    <property type="molecule type" value="Genomic_DNA"/>
</dbReference>
<organism evidence="1 2">
    <name type="scientific">Lentzea guizhouensis</name>
    <dbReference type="NCBI Taxonomy" id="1586287"/>
    <lineage>
        <taxon>Bacteria</taxon>
        <taxon>Bacillati</taxon>
        <taxon>Actinomycetota</taxon>
        <taxon>Actinomycetes</taxon>
        <taxon>Pseudonocardiales</taxon>
        <taxon>Pseudonocardiaceae</taxon>
        <taxon>Lentzea</taxon>
    </lineage>
</organism>
<name>A0A1B2HI45_9PSEU</name>
<proteinExistence type="predicted"/>
<protein>
    <submittedName>
        <fullName evidence="1">Uncharacterized protein</fullName>
    </submittedName>
</protein>
<keyword evidence="2" id="KW-1185">Reference proteome</keyword>
<evidence type="ECO:0000313" key="1">
    <source>
        <dbReference type="EMBL" id="ANZ37394.1"/>
    </source>
</evidence>
<dbReference type="AlphaFoldDB" id="A0A1B2HI45"/>
<reference evidence="1 2" key="1">
    <citation type="submission" date="2016-07" db="EMBL/GenBank/DDBJ databases">
        <title>Complete genome sequence of the Lentzea guizhouensis DHS C013.</title>
        <authorList>
            <person name="Cao C."/>
        </authorList>
    </citation>
    <scope>NUCLEOTIDE SEQUENCE [LARGE SCALE GENOMIC DNA]</scope>
    <source>
        <strain evidence="1 2">DHS C013</strain>
    </source>
</reference>
<evidence type="ECO:0000313" key="2">
    <source>
        <dbReference type="Proteomes" id="UP000093053"/>
    </source>
</evidence>
<accession>A0A1B2HI45</accession>
<dbReference type="STRING" id="1586287.BBK82_16340"/>